<keyword evidence="3" id="KW-1185">Reference proteome</keyword>
<feature type="region of interest" description="Disordered" evidence="1">
    <location>
        <begin position="47"/>
        <end position="113"/>
    </location>
</feature>
<dbReference type="EMBL" id="MWQN01000008">
    <property type="protein sequence ID" value="OPC76431.1"/>
    <property type="molecule type" value="Genomic_DNA"/>
</dbReference>
<gene>
    <name evidence="2" type="ORF">B4N89_47365</name>
</gene>
<proteinExistence type="predicted"/>
<organism evidence="2 3">
    <name type="scientific">Embleya scabrispora</name>
    <dbReference type="NCBI Taxonomy" id="159449"/>
    <lineage>
        <taxon>Bacteria</taxon>
        <taxon>Bacillati</taxon>
        <taxon>Actinomycetota</taxon>
        <taxon>Actinomycetes</taxon>
        <taxon>Kitasatosporales</taxon>
        <taxon>Streptomycetaceae</taxon>
        <taxon>Embleya</taxon>
    </lineage>
</organism>
<feature type="compositionally biased region" description="Low complexity" evidence="1">
    <location>
        <begin position="47"/>
        <end position="67"/>
    </location>
</feature>
<name>A0A1T3NIM1_9ACTN</name>
<comment type="caution">
    <text evidence="2">The sequence shown here is derived from an EMBL/GenBank/DDBJ whole genome shotgun (WGS) entry which is preliminary data.</text>
</comment>
<dbReference type="AlphaFoldDB" id="A0A1T3NIM1"/>
<accession>A0A1T3NIM1</accession>
<sequence>MAASVGLIALAVVADLATAVAVGSVVGAVAGVVAAVGAVWVLLAPPTTDPVPTVSVSASGGSNASGGDMRNPRAGYTGPSSSPAPAPGPGVSASGGSNASGGGMTDPTAQHGP</sequence>
<reference evidence="2 3" key="1">
    <citation type="submission" date="2017-03" db="EMBL/GenBank/DDBJ databases">
        <title>Draft genome sequence of Streptomyces scabrisporus NF3, endophyte isolated from Amphipterygium adstringens.</title>
        <authorList>
            <person name="Vazquez M."/>
            <person name="Ceapa C.D."/>
            <person name="Rodriguez Luna D."/>
            <person name="Sanchez Esquivel S."/>
        </authorList>
    </citation>
    <scope>NUCLEOTIDE SEQUENCE [LARGE SCALE GENOMIC DNA]</scope>
    <source>
        <strain evidence="2 3">NF3</strain>
    </source>
</reference>
<dbReference type="Proteomes" id="UP000190037">
    <property type="component" value="Unassembled WGS sequence"/>
</dbReference>
<evidence type="ECO:0000313" key="3">
    <source>
        <dbReference type="Proteomes" id="UP000190037"/>
    </source>
</evidence>
<evidence type="ECO:0000256" key="1">
    <source>
        <dbReference type="SAM" id="MobiDB-lite"/>
    </source>
</evidence>
<protein>
    <submittedName>
        <fullName evidence="2">Uncharacterized protein</fullName>
    </submittedName>
</protein>
<evidence type="ECO:0000313" key="2">
    <source>
        <dbReference type="EMBL" id="OPC76431.1"/>
    </source>
</evidence>